<dbReference type="InterPro" id="IPR011333">
    <property type="entry name" value="SKP1/BTB/POZ_sf"/>
</dbReference>
<comment type="caution">
    <text evidence="2">The sequence shown here is derived from an EMBL/GenBank/DDBJ whole genome shotgun (WGS) entry which is preliminary data.</text>
</comment>
<dbReference type="EMBL" id="AYKW01000045">
    <property type="protein sequence ID" value="PIL26519.1"/>
    <property type="molecule type" value="Genomic_DNA"/>
</dbReference>
<gene>
    <name evidence="2" type="ORF">GSI_12277</name>
</gene>
<dbReference type="AlphaFoldDB" id="A0A2G8RYB9"/>
<evidence type="ECO:0000256" key="1">
    <source>
        <dbReference type="SAM" id="MobiDB-lite"/>
    </source>
</evidence>
<organism evidence="2 3">
    <name type="scientific">Ganoderma sinense ZZ0214-1</name>
    <dbReference type="NCBI Taxonomy" id="1077348"/>
    <lineage>
        <taxon>Eukaryota</taxon>
        <taxon>Fungi</taxon>
        <taxon>Dikarya</taxon>
        <taxon>Basidiomycota</taxon>
        <taxon>Agaricomycotina</taxon>
        <taxon>Agaricomycetes</taxon>
        <taxon>Polyporales</taxon>
        <taxon>Polyporaceae</taxon>
        <taxon>Ganoderma</taxon>
    </lineage>
</organism>
<reference evidence="2 3" key="1">
    <citation type="journal article" date="2015" name="Sci. Rep.">
        <title>Chromosome-level genome map provides insights into diverse defense mechanisms in the medicinal fungus Ganoderma sinense.</title>
        <authorList>
            <person name="Zhu Y."/>
            <person name="Xu J."/>
            <person name="Sun C."/>
            <person name="Zhou S."/>
            <person name="Xu H."/>
            <person name="Nelson D.R."/>
            <person name="Qian J."/>
            <person name="Song J."/>
            <person name="Luo H."/>
            <person name="Xiang L."/>
            <person name="Li Y."/>
            <person name="Xu Z."/>
            <person name="Ji A."/>
            <person name="Wang L."/>
            <person name="Lu S."/>
            <person name="Hayward A."/>
            <person name="Sun W."/>
            <person name="Li X."/>
            <person name="Schwartz D.C."/>
            <person name="Wang Y."/>
            <person name="Chen S."/>
        </authorList>
    </citation>
    <scope>NUCLEOTIDE SEQUENCE [LARGE SCALE GENOMIC DNA]</scope>
    <source>
        <strain evidence="2 3">ZZ0214-1</strain>
    </source>
</reference>
<protein>
    <recommendedName>
        <fullName evidence="4">BTB domain-containing protein</fullName>
    </recommendedName>
</protein>
<sequence length="262" mass="29858">MTQEDRPSKRSRTAADADADAHVETPLKHHEEFWLDDGNIVLVARQVGFRVYRGLLVTQSTVFADMCASSSPTADETIDGCPVVHVSDSPEDLAHLLRVLLPTTQRRFHRERDTAERTFDEVYAVITLAHKYHIEDVQRQALYSLREYTFNDNFEVWKGERQEVMKVDGACAIGAVHLARLLDVPQMLPIALYKCLNLGPNILDGWTRSDGSVERLSQDDIKRCISAQRSLSRDRVAYTYWTLYPQASTGTPRSFFQMLVKL</sequence>
<evidence type="ECO:0000313" key="2">
    <source>
        <dbReference type="EMBL" id="PIL26519.1"/>
    </source>
</evidence>
<keyword evidence="3" id="KW-1185">Reference proteome</keyword>
<accession>A0A2G8RYB9</accession>
<evidence type="ECO:0008006" key="4">
    <source>
        <dbReference type="Google" id="ProtNLM"/>
    </source>
</evidence>
<feature type="region of interest" description="Disordered" evidence="1">
    <location>
        <begin position="1"/>
        <end position="22"/>
    </location>
</feature>
<proteinExistence type="predicted"/>
<evidence type="ECO:0000313" key="3">
    <source>
        <dbReference type="Proteomes" id="UP000230002"/>
    </source>
</evidence>
<dbReference type="STRING" id="1077348.A0A2G8RYB9"/>
<dbReference type="Proteomes" id="UP000230002">
    <property type="component" value="Unassembled WGS sequence"/>
</dbReference>
<dbReference type="Gene3D" id="3.30.710.10">
    <property type="entry name" value="Potassium Channel Kv1.1, Chain A"/>
    <property type="match status" value="1"/>
</dbReference>
<dbReference type="OrthoDB" id="3036049at2759"/>
<name>A0A2G8RYB9_9APHY</name>